<dbReference type="GO" id="GO:0005788">
    <property type="term" value="C:endoplasmic reticulum lumen"/>
    <property type="evidence" value="ECO:0007669"/>
    <property type="project" value="TreeGrafter"/>
</dbReference>
<dbReference type="PROSITE" id="PS51352">
    <property type="entry name" value="THIOREDOXIN_2"/>
    <property type="match status" value="3"/>
</dbReference>
<keyword evidence="4" id="KW-0072">Autophagy</keyword>
<keyword evidence="10" id="KW-1185">Reference proteome</keyword>
<evidence type="ECO:0000256" key="6">
    <source>
        <dbReference type="ARBA" id="ARBA00035043"/>
    </source>
</evidence>
<dbReference type="InterPro" id="IPR035674">
    <property type="entry name" value="ERdj5_TRX_C"/>
</dbReference>
<dbReference type="InterPro" id="IPR018253">
    <property type="entry name" value="DnaJ_domain_CS"/>
</dbReference>
<dbReference type="SUPFAM" id="SSF46565">
    <property type="entry name" value="Chaperone J-domain"/>
    <property type="match status" value="1"/>
</dbReference>
<dbReference type="InterPro" id="IPR036249">
    <property type="entry name" value="Thioredoxin-like_sf"/>
</dbReference>
<evidence type="ECO:0000313" key="11">
    <source>
        <dbReference type="RefSeq" id="XP_022109456.1"/>
    </source>
</evidence>
<dbReference type="Gene3D" id="1.10.287.110">
    <property type="entry name" value="DnaJ domain"/>
    <property type="match status" value="1"/>
</dbReference>
<keyword evidence="7" id="KW-0472">Membrane</keyword>
<dbReference type="KEGG" id="aplc:110989396"/>
<dbReference type="GO" id="GO:0015035">
    <property type="term" value="F:protein-disulfide reductase activity"/>
    <property type="evidence" value="ECO:0007669"/>
    <property type="project" value="TreeGrafter"/>
</dbReference>
<dbReference type="PROSITE" id="PS00636">
    <property type="entry name" value="DNAJ_1"/>
    <property type="match status" value="1"/>
</dbReference>
<dbReference type="InterPro" id="IPR001623">
    <property type="entry name" value="DnaJ_domain"/>
</dbReference>
<dbReference type="PROSITE" id="PS50076">
    <property type="entry name" value="DNAJ_2"/>
    <property type="match status" value="1"/>
</dbReference>
<dbReference type="PRINTS" id="PR00421">
    <property type="entry name" value="THIOREDOXIN"/>
</dbReference>
<dbReference type="AlphaFoldDB" id="A0A8B8A0U7"/>
<dbReference type="GO" id="GO:0036498">
    <property type="term" value="P:IRE1-mediated unfolded protein response"/>
    <property type="evidence" value="ECO:0007669"/>
    <property type="project" value="TreeGrafter"/>
</dbReference>
<dbReference type="InterPro" id="IPR013766">
    <property type="entry name" value="Thioredoxin_domain"/>
</dbReference>
<dbReference type="GO" id="GO:0051787">
    <property type="term" value="F:misfolded protein binding"/>
    <property type="evidence" value="ECO:0007669"/>
    <property type="project" value="TreeGrafter"/>
</dbReference>
<evidence type="ECO:0000313" key="10">
    <source>
        <dbReference type="Proteomes" id="UP000694845"/>
    </source>
</evidence>
<dbReference type="OMA" id="APTWRKF"/>
<dbReference type="GO" id="GO:0005789">
    <property type="term" value="C:endoplasmic reticulum membrane"/>
    <property type="evidence" value="ECO:0007669"/>
    <property type="project" value="UniProtKB-SubCell"/>
</dbReference>
<dbReference type="InterPro" id="IPR036869">
    <property type="entry name" value="J_dom_sf"/>
</dbReference>
<dbReference type="Pfam" id="PF00085">
    <property type="entry name" value="Thioredoxin"/>
    <property type="match status" value="4"/>
</dbReference>
<feature type="domain" description="Thioredoxin" evidence="9">
    <location>
        <begin position="589"/>
        <end position="704"/>
    </location>
</feature>
<dbReference type="PANTHER" id="PTHR44340:SF1">
    <property type="entry name" value="DNAJ HOMOLOG SUBFAMILY C MEMBER 10"/>
    <property type="match status" value="1"/>
</dbReference>
<dbReference type="InterPro" id="IPR017937">
    <property type="entry name" value="Thioredoxin_CS"/>
</dbReference>
<keyword evidence="7" id="KW-1133">Transmembrane helix</keyword>
<gene>
    <name evidence="11" type="primary">LOC110989396</name>
</gene>
<feature type="domain" description="J" evidence="8">
    <location>
        <begin position="51"/>
        <end position="116"/>
    </location>
</feature>
<dbReference type="InterPro" id="IPR052460">
    <property type="entry name" value="ER_disulfide_reductase"/>
</dbReference>
<feature type="transmembrane region" description="Helical" evidence="7">
    <location>
        <begin position="27"/>
        <end position="45"/>
    </location>
</feature>
<evidence type="ECO:0000259" key="9">
    <source>
        <dbReference type="PROSITE" id="PS51352"/>
    </source>
</evidence>
<dbReference type="PRINTS" id="PR00625">
    <property type="entry name" value="JDOMAIN"/>
</dbReference>
<name>A0A8B8A0U7_ACAPL</name>
<comment type="subcellular location">
    <subcellularLocation>
        <location evidence="1">Endoplasmic reticulum membrane</location>
        <topology evidence="1">Single-pass type IV membrane protein</topology>
    </subcellularLocation>
</comment>
<dbReference type="GO" id="GO:0016671">
    <property type="term" value="F:oxidoreductase activity, acting on a sulfur group of donors, disulfide as acceptor"/>
    <property type="evidence" value="ECO:0007669"/>
    <property type="project" value="TreeGrafter"/>
</dbReference>
<feature type="domain" description="Thioredoxin" evidence="9">
    <location>
        <begin position="133"/>
        <end position="252"/>
    </location>
</feature>
<dbReference type="OrthoDB" id="5810603at2759"/>
<evidence type="ECO:0000256" key="7">
    <source>
        <dbReference type="SAM" id="Phobius"/>
    </source>
</evidence>
<dbReference type="SMART" id="SM00271">
    <property type="entry name" value="DnaJ"/>
    <property type="match status" value="1"/>
</dbReference>
<dbReference type="Proteomes" id="UP000694845">
    <property type="component" value="Unplaced"/>
</dbReference>
<dbReference type="Pfam" id="PF00226">
    <property type="entry name" value="DnaJ"/>
    <property type="match status" value="1"/>
</dbReference>
<dbReference type="CDD" id="cd06257">
    <property type="entry name" value="DnaJ"/>
    <property type="match status" value="1"/>
</dbReference>
<dbReference type="CDD" id="cd03004">
    <property type="entry name" value="PDI_a_ERdj5_C"/>
    <property type="match status" value="1"/>
</dbReference>
<evidence type="ECO:0000259" key="8">
    <source>
        <dbReference type="PROSITE" id="PS50076"/>
    </source>
</evidence>
<protein>
    <recommendedName>
        <fullName evidence="2">DnaJ homolog subfamily C member 10</fullName>
    </recommendedName>
    <alternativeName>
        <fullName evidence="3">DnaJ homolog subfamily C member 16</fullName>
    </alternativeName>
    <alternativeName>
        <fullName evidence="6">Endoplasmic reticulum DNA J domain-containing protein 8</fullName>
    </alternativeName>
</protein>
<sequence length="826" mass="94494">MGTGIVGLFPKHLETCLRTQMSRVQTLWFRNFLIAVALLSLMLTVTSASQDYYELLGIERDASTKDIRRAFKKLALKMHPDKNQDDPKAHDKFVEINRAYEVLKDDDLRKKYDRFGEEGLKDQQGQGRWNRYESWQYYKTEFGLYDEDPEVVTLSKTDFEQSVFGEDIWFVNFYSPRCHHCHDLAPIWRKFAKEMEGVIRIGAVNCHDDNPLCTAQGVRFFPTLKVYPQNEEFTGKRKLQDLIKHALWLVKADVHSIWTGNFKKTLLAEEHKDQPWVISYCGAPEGSEAESTDVAHAGCLDLEDRTKLAAILNKVVNVGFVDCTASAKLCKKLNIDESTIKFYPSGKKALSSSSRTFELDEPKSIASEVLKLLPDISTLSDEELQSGRDDLKSGQSDEAMLVYFMSGKEEHEIELRKLPYLLKHMTVGKFNCTQHLDVCGELYLGTNLPKVALFRSGGAHEFHHGRLFAQDIAAFARQSIDSRLHMLGPESFPDPVTGGKELWFVDFFSPHCPPCRQMLPQLRKAATRRTDIHFGTVDCTIHNALCNQHNVRSYPTTIMYNDSKPHMNTGYKTAEEIVDFIEDILHPTMVSLDPTSFRNLVINRDQKDMWLVDFYAPWCGPCQALLPEWRKLAKKLNGTAGVGTIDCVTHGDLCNQQGIRSYPTIRAFPFGRTGNTGRSDYNGWFRDSNSIFFWAHNFLPSIVETISRSNFRDKVLRSTDPWVIDFHMPHCMPCQQYQPEFEQVARGVEGYVRAGKVDCTQNQNICQQASVNYFPTVRIYRGTHKVGHSQNWYGEQVDKTPSSLIALLQKRFTQKLSSSKNIKDEL</sequence>
<evidence type="ECO:0000256" key="4">
    <source>
        <dbReference type="ARBA" id="ARBA00023006"/>
    </source>
</evidence>
<dbReference type="RefSeq" id="XP_022109456.1">
    <property type="nucleotide sequence ID" value="XM_022253764.1"/>
</dbReference>
<feature type="domain" description="Thioredoxin" evidence="9">
    <location>
        <begin position="442"/>
        <end position="586"/>
    </location>
</feature>
<organism evidence="10 11">
    <name type="scientific">Acanthaster planci</name>
    <name type="common">Crown-of-thorns starfish</name>
    <dbReference type="NCBI Taxonomy" id="133434"/>
    <lineage>
        <taxon>Eukaryota</taxon>
        <taxon>Metazoa</taxon>
        <taxon>Echinodermata</taxon>
        <taxon>Eleutherozoa</taxon>
        <taxon>Asterozoa</taxon>
        <taxon>Asteroidea</taxon>
        <taxon>Valvatacea</taxon>
        <taxon>Valvatida</taxon>
        <taxon>Acanthasteridae</taxon>
        <taxon>Acanthaster</taxon>
    </lineage>
</organism>
<dbReference type="Gene3D" id="3.40.30.10">
    <property type="entry name" value="Glutaredoxin"/>
    <property type="match status" value="6"/>
</dbReference>
<comment type="function">
    <text evidence="5">Plays an important role in regulating the size of autophagosomes during the formation process.</text>
</comment>
<accession>A0A8B8A0U7</accession>
<evidence type="ECO:0000256" key="2">
    <source>
        <dbReference type="ARBA" id="ARBA00020920"/>
    </source>
</evidence>
<dbReference type="PROSITE" id="PS00194">
    <property type="entry name" value="THIOREDOXIN_1"/>
    <property type="match status" value="1"/>
</dbReference>
<dbReference type="GeneID" id="110989396"/>
<evidence type="ECO:0000256" key="1">
    <source>
        <dbReference type="ARBA" id="ARBA00004163"/>
    </source>
</evidence>
<proteinExistence type="predicted"/>
<evidence type="ECO:0000256" key="5">
    <source>
        <dbReference type="ARBA" id="ARBA00035002"/>
    </source>
</evidence>
<evidence type="ECO:0000256" key="3">
    <source>
        <dbReference type="ARBA" id="ARBA00020921"/>
    </source>
</evidence>
<keyword evidence="7" id="KW-0812">Transmembrane</keyword>
<dbReference type="FunFam" id="1.10.287.110:FF:000029">
    <property type="entry name" value="DnaJ homolog subfamily C member 10"/>
    <property type="match status" value="1"/>
</dbReference>
<reference evidence="11" key="1">
    <citation type="submission" date="2025-08" db="UniProtKB">
        <authorList>
            <consortium name="RefSeq"/>
        </authorList>
    </citation>
    <scope>IDENTIFICATION</scope>
</reference>
<dbReference type="PANTHER" id="PTHR44340">
    <property type="entry name" value="DNAJ HOMOLOG SUBFAMILY C MEMBER 10"/>
    <property type="match status" value="1"/>
</dbReference>
<dbReference type="SUPFAM" id="SSF52833">
    <property type="entry name" value="Thioredoxin-like"/>
    <property type="match status" value="6"/>
</dbReference>
<dbReference type="GO" id="GO:0006914">
    <property type="term" value="P:autophagy"/>
    <property type="evidence" value="ECO:0007669"/>
    <property type="project" value="UniProtKB-KW"/>
</dbReference>